<keyword evidence="2" id="KW-0040">ANK repeat</keyword>
<dbReference type="Pfam" id="PF12796">
    <property type="entry name" value="Ank_2"/>
    <property type="match status" value="1"/>
</dbReference>
<dbReference type="AlphaFoldDB" id="A0A385STV3"/>
<evidence type="ECO:0000313" key="4">
    <source>
        <dbReference type="EMBL" id="AYB33577.1"/>
    </source>
</evidence>
<evidence type="ECO:0000256" key="2">
    <source>
        <dbReference type="ARBA" id="ARBA00023043"/>
    </source>
</evidence>
<feature type="domain" description="DUF6985" evidence="3">
    <location>
        <begin position="39"/>
        <end position="162"/>
    </location>
</feature>
<dbReference type="Proteomes" id="UP000266183">
    <property type="component" value="Chromosome"/>
</dbReference>
<dbReference type="PANTHER" id="PTHR24198:SF165">
    <property type="entry name" value="ANKYRIN REPEAT-CONTAINING PROTEIN-RELATED"/>
    <property type="match status" value="1"/>
</dbReference>
<proteinExistence type="predicted"/>
<dbReference type="EMBL" id="CP032382">
    <property type="protein sequence ID" value="AYB33577.1"/>
    <property type="molecule type" value="Genomic_DNA"/>
</dbReference>
<organism evidence="4 5">
    <name type="scientific">Chryseolinea soli</name>
    <dbReference type="NCBI Taxonomy" id="2321403"/>
    <lineage>
        <taxon>Bacteria</taxon>
        <taxon>Pseudomonadati</taxon>
        <taxon>Bacteroidota</taxon>
        <taxon>Cytophagia</taxon>
        <taxon>Cytophagales</taxon>
        <taxon>Fulvivirgaceae</taxon>
        <taxon>Chryseolinea</taxon>
    </lineage>
</organism>
<evidence type="ECO:0000256" key="1">
    <source>
        <dbReference type="ARBA" id="ARBA00022737"/>
    </source>
</evidence>
<keyword evidence="1" id="KW-0677">Repeat</keyword>
<evidence type="ECO:0000259" key="3">
    <source>
        <dbReference type="Pfam" id="PF22481"/>
    </source>
</evidence>
<protein>
    <recommendedName>
        <fullName evidence="3">DUF6985 domain-containing protein</fullName>
    </recommendedName>
</protein>
<dbReference type="SUPFAM" id="SSF48403">
    <property type="entry name" value="Ankyrin repeat"/>
    <property type="match status" value="1"/>
</dbReference>
<dbReference type="Gene3D" id="1.25.40.20">
    <property type="entry name" value="Ankyrin repeat-containing domain"/>
    <property type="match status" value="2"/>
</dbReference>
<dbReference type="Pfam" id="PF22481">
    <property type="entry name" value="DUF6985"/>
    <property type="match status" value="1"/>
</dbReference>
<gene>
    <name evidence="4" type="ORF">D4L85_24640</name>
</gene>
<dbReference type="KEGG" id="chk:D4L85_24640"/>
<keyword evidence="5" id="KW-1185">Reference proteome</keyword>
<dbReference type="InterPro" id="IPR002110">
    <property type="entry name" value="Ankyrin_rpt"/>
</dbReference>
<dbReference type="InterPro" id="IPR036770">
    <property type="entry name" value="Ankyrin_rpt-contain_sf"/>
</dbReference>
<dbReference type="OrthoDB" id="5657095at2"/>
<sequence>MDAIHFNGDWEYEIELIAFAGFQIINGRYRSGDSDILSDGKMTLRIEDDLTDNPDPYPEQFEAIGYIFQNQEKIRDVIINRTLQELPEIIEIYGLQRDPAYANLTAERIRQLIDLGTIDVKIVSKNGTSYYEITGGCHWDDDHGLSFLMHNDRVVAFGGIDGNGYWDAVKDNGTYAEVSKPKQEKAVPKKYSAHPKYNTLKPSHQSANETFEHSLISGNHNELFKELVVKGEIDINGKWESQNKTFLEAACWFNNNEIVAFLLEKGAHIRWALHQCVKYNNNSVALELILQAGGDINQRDAGGDTILNIKAQQLARLYDCGNRSIAYKPGSSAERDDMISREKKAIKALIDKGADPNIANVHGYNAYSMARNLADENRVEILDFLNRCLR</sequence>
<name>A0A385STV3_9BACT</name>
<dbReference type="PANTHER" id="PTHR24198">
    <property type="entry name" value="ANKYRIN REPEAT AND PROTEIN KINASE DOMAIN-CONTAINING PROTEIN"/>
    <property type="match status" value="1"/>
</dbReference>
<accession>A0A385STV3</accession>
<evidence type="ECO:0000313" key="5">
    <source>
        <dbReference type="Proteomes" id="UP000266183"/>
    </source>
</evidence>
<dbReference type="InterPro" id="IPR054254">
    <property type="entry name" value="DUF6985"/>
</dbReference>
<dbReference type="RefSeq" id="WP_119756811.1">
    <property type="nucleotide sequence ID" value="NZ_CP032382.1"/>
</dbReference>
<reference evidence="5" key="1">
    <citation type="submission" date="2018-09" db="EMBL/GenBank/DDBJ databases">
        <title>Chryseolinea sp. KIS68-18 isolated from soil.</title>
        <authorList>
            <person name="Weon H.-Y."/>
            <person name="Kwon S.-W."/>
            <person name="Lee S.A."/>
        </authorList>
    </citation>
    <scope>NUCLEOTIDE SEQUENCE [LARGE SCALE GENOMIC DNA]</scope>
    <source>
        <strain evidence="5">KIS68-18</strain>
    </source>
</reference>